<dbReference type="Pfam" id="PF00083">
    <property type="entry name" value="Sugar_tr"/>
    <property type="match status" value="1"/>
</dbReference>
<evidence type="ECO:0000256" key="7">
    <source>
        <dbReference type="RuleBase" id="RU003346"/>
    </source>
</evidence>
<dbReference type="HOGENOM" id="CLU_001265_30_1_1"/>
<evidence type="ECO:0000256" key="4">
    <source>
        <dbReference type="ARBA" id="ARBA00022692"/>
    </source>
</evidence>
<dbReference type="GO" id="GO:0005351">
    <property type="term" value="F:carbohydrate:proton symporter activity"/>
    <property type="evidence" value="ECO:0007669"/>
    <property type="project" value="TreeGrafter"/>
</dbReference>
<protein>
    <recommendedName>
        <fullName evidence="9">Major facilitator superfamily (MFS) profile domain-containing protein</fullName>
    </recommendedName>
</protein>
<feature type="transmembrane region" description="Helical" evidence="8">
    <location>
        <begin position="161"/>
        <end position="183"/>
    </location>
</feature>
<organism evidence="10 11">
    <name type="scientific">Pestalotiopsis fici (strain W106-1 / CGMCC3.15140)</name>
    <dbReference type="NCBI Taxonomy" id="1229662"/>
    <lineage>
        <taxon>Eukaryota</taxon>
        <taxon>Fungi</taxon>
        <taxon>Dikarya</taxon>
        <taxon>Ascomycota</taxon>
        <taxon>Pezizomycotina</taxon>
        <taxon>Sordariomycetes</taxon>
        <taxon>Xylariomycetidae</taxon>
        <taxon>Amphisphaeriales</taxon>
        <taxon>Sporocadaceae</taxon>
        <taxon>Pestalotiopsis</taxon>
    </lineage>
</organism>
<dbReference type="InterPro" id="IPR036259">
    <property type="entry name" value="MFS_trans_sf"/>
</dbReference>
<dbReference type="InParanoid" id="W3X801"/>
<evidence type="ECO:0000313" key="11">
    <source>
        <dbReference type="Proteomes" id="UP000030651"/>
    </source>
</evidence>
<feature type="transmembrane region" description="Helical" evidence="8">
    <location>
        <begin position="20"/>
        <end position="41"/>
    </location>
</feature>
<feature type="transmembrane region" description="Helical" evidence="8">
    <location>
        <begin position="333"/>
        <end position="355"/>
    </location>
</feature>
<reference evidence="11" key="1">
    <citation type="journal article" date="2015" name="BMC Genomics">
        <title>Genomic and transcriptomic analysis of the endophytic fungus Pestalotiopsis fici reveals its lifestyle and high potential for synthesis of natural products.</title>
        <authorList>
            <person name="Wang X."/>
            <person name="Zhang X."/>
            <person name="Liu L."/>
            <person name="Xiang M."/>
            <person name="Wang W."/>
            <person name="Sun X."/>
            <person name="Che Y."/>
            <person name="Guo L."/>
            <person name="Liu G."/>
            <person name="Guo L."/>
            <person name="Wang C."/>
            <person name="Yin W.B."/>
            <person name="Stadler M."/>
            <person name="Zhang X."/>
            <person name="Liu X."/>
        </authorList>
    </citation>
    <scope>NUCLEOTIDE SEQUENCE [LARGE SCALE GENOMIC DNA]</scope>
    <source>
        <strain evidence="11">W106-1 / CGMCC3.15140</strain>
    </source>
</reference>
<feature type="transmembrane region" description="Helical" evidence="8">
    <location>
        <begin position="402"/>
        <end position="424"/>
    </location>
</feature>
<dbReference type="eggNOG" id="KOG0254">
    <property type="taxonomic scope" value="Eukaryota"/>
</dbReference>
<keyword evidence="4 8" id="KW-0812">Transmembrane</keyword>
<dbReference type="EMBL" id="KI912112">
    <property type="protein sequence ID" value="ETS81532.1"/>
    <property type="molecule type" value="Genomic_DNA"/>
</dbReference>
<name>W3X801_PESFW</name>
<proteinExistence type="inferred from homology"/>
<dbReference type="PANTHER" id="PTHR48022:SF2">
    <property type="entry name" value="PLASTIDIC GLUCOSE TRANSPORTER 4"/>
    <property type="match status" value="1"/>
</dbReference>
<evidence type="ECO:0000256" key="5">
    <source>
        <dbReference type="ARBA" id="ARBA00022989"/>
    </source>
</evidence>
<dbReference type="OMA" id="VMLMLWF"/>
<dbReference type="InterPro" id="IPR020846">
    <property type="entry name" value="MFS_dom"/>
</dbReference>
<comment type="subcellular location">
    <subcellularLocation>
        <location evidence="1">Membrane</location>
        <topology evidence="1">Multi-pass membrane protein</topology>
    </subcellularLocation>
</comment>
<keyword evidence="5 8" id="KW-1133">Transmembrane helix</keyword>
<dbReference type="InterPro" id="IPR050360">
    <property type="entry name" value="MFS_Sugar_Transporters"/>
</dbReference>
<dbReference type="RefSeq" id="XP_007833306.1">
    <property type="nucleotide sequence ID" value="XM_007835115.1"/>
</dbReference>
<dbReference type="PANTHER" id="PTHR48022">
    <property type="entry name" value="PLASTIDIC GLUCOSE TRANSPORTER 4"/>
    <property type="match status" value="1"/>
</dbReference>
<dbReference type="Proteomes" id="UP000030651">
    <property type="component" value="Unassembled WGS sequence"/>
</dbReference>
<feature type="transmembrane region" description="Helical" evidence="8">
    <location>
        <begin position="436"/>
        <end position="455"/>
    </location>
</feature>
<gene>
    <name evidence="10" type="ORF">PFICI_06534</name>
</gene>
<feature type="transmembrane region" description="Helical" evidence="8">
    <location>
        <begin position="189"/>
        <end position="212"/>
    </location>
</feature>
<dbReference type="InterPro" id="IPR005828">
    <property type="entry name" value="MFS_sugar_transport-like"/>
</dbReference>
<evidence type="ECO:0000256" key="6">
    <source>
        <dbReference type="ARBA" id="ARBA00023136"/>
    </source>
</evidence>
<keyword evidence="6 8" id="KW-0472">Membrane</keyword>
<sequence length="518" mass="57094">MGILARIREADLCKEMTWRLFIASIFCSLGGLGFGADYGFWSGMLGMAEFKKQFGVYDETTDSYTIPSVWQSVGSAPPTAGLAIGALISGFLGSKYGRLNTFRGSSVVSVIGILIQSTAISSYWQIVAGRIVNALALGVLANTVPAYLAEVAPLSIRGTLINCYQFSIGVGAVLINTCNWGMHERTDQWAYRLTIILQFIIPIVYIPGSFFIPESPRWLLGKGRSAEALDSLMILRSNMPRDMIEQEMKNKSRFSGNWIECFRGTNLRRTLIATGMQCLQQAQGSSFMSSYAVVFFQAIGVQNEYQIIVLLLFVQTIASAFAFYLPDRFGRRWILIINALVMAICMYVVSLVKGYSFANNQAGTNGAIAALFIWQFSAAVGWSSCVWIVTAEVPTLQLREKTITVATFAGFCVSILVTFVNPFMQDEGYGNLQGRVGFVYGSFSIAAALWTFFVYPETGFRSLEELDEMFYKGVSVWNFRSYQTSGFGAQLAEVEHGVTHGQVAASNAKLAYLDTAKQ</sequence>
<accession>W3X801</accession>
<dbReference type="SUPFAM" id="SSF103473">
    <property type="entry name" value="MFS general substrate transporter"/>
    <property type="match status" value="1"/>
</dbReference>
<evidence type="ECO:0000256" key="1">
    <source>
        <dbReference type="ARBA" id="ARBA00004141"/>
    </source>
</evidence>
<dbReference type="OrthoDB" id="6612291at2759"/>
<evidence type="ECO:0000256" key="2">
    <source>
        <dbReference type="ARBA" id="ARBA00010992"/>
    </source>
</evidence>
<dbReference type="AlphaFoldDB" id="W3X801"/>
<evidence type="ECO:0000256" key="3">
    <source>
        <dbReference type="ARBA" id="ARBA00022448"/>
    </source>
</evidence>
<feature type="domain" description="Major facilitator superfamily (MFS) profile" evidence="9">
    <location>
        <begin position="23"/>
        <end position="459"/>
    </location>
</feature>
<dbReference type="NCBIfam" id="TIGR00879">
    <property type="entry name" value="SP"/>
    <property type="match status" value="1"/>
</dbReference>
<feature type="transmembrane region" description="Helical" evidence="8">
    <location>
        <begin position="305"/>
        <end position="326"/>
    </location>
</feature>
<evidence type="ECO:0000256" key="8">
    <source>
        <dbReference type="SAM" id="Phobius"/>
    </source>
</evidence>
<comment type="similarity">
    <text evidence="2 7">Belongs to the major facilitator superfamily. Sugar transporter (TC 2.A.1.1) family.</text>
</comment>
<evidence type="ECO:0000259" key="9">
    <source>
        <dbReference type="PROSITE" id="PS50850"/>
    </source>
</evidence>
<keyword evidence="3 7" id="KW-0813">Transport</keyword>
<keyword evidence="11" id="KW-1185">Reference proteome</keyword>
<dbReference type="KEGG" id="pfy:PFICI_06534"/>
<dbReference type="GeneID" id="19271547"/>
<feature type="transmembrane region" description="Helical" evidence="8">
    <location>
        <begin position="106"/>
        <end position="125"/>
    </location>
</feature>
<dbReference type="PROSITE" id="PS50850">
    <property type="entry name" value="MFS"/>
    <property type="match status" value="1"/>
</dbReference>
<dbReference type="InterPro" id="IPR003663">
    <property type="entry name" value="Sugar/inositol_transpt"/>
</dbReference>
<feature type="transmembrane region" description="Helical" evidence="8">
    <location>
        <begin position="76"/>
        <end position="94"/>
    </location>
</feature>
<dbReference type="GO" id="GO:0016020">
    <property type="term" value="C:membrane"/>
    <property type="evidence" value="ECO:0007669"/>
    <property type="project" value="UniProtKB-SubCell"/>
</dbReference>
<dbReference type="Gene3D" id="1.20.1250.20">
    <property type="entry name" value="MFS general substrate transporter like domains"/>
    <property type="match status" value="1"/>
</dbReference>
<feature type="transmembrane region" description="Helical" evidence="8">
    <location>
        <begin position="367"/>
        <end position="390"/>
    </location>
</feature>
<evidence type="ECO:0000313" key="10">
    <source>
        <dbReference type="EMBL" id="ETS81532.1"/>
    </source>
</evidence>